<dbReference type="Proteomes" id="UP000240739">
    <property type="component" value="Unassembled WGS sequence"/>
</dbReference>
<name>A0A2T4UM09_9ACTN</name>
<dbReference type="Gene3D" id="3.20.20.30">
    <property type="entry name" value="Luciferase-like domain"/>
    <property type="match status" value="1"/>
</dbReference>
<dbReference type="InterPro" id="IPR050564">
    <property type="entry name" value="F420-G6PD/mer"/>
</dbReference>
<dbReference type="GO" id="GO:0016705">
    <property type="term" value="F:oxidoreductase activity, acting on paired donors, with incorporation or reduction of molecular oxygen"/>
    <property type="evidence" value="ECO:0007669"/>
    <property type="project" value="InterPro"/>
</dbReference>
<protein>
    <recommendedName>
        <fullName evidence="2">Luciferase-like domain-containing protein</fullName>
    </recommendedName>
</protein>
<evidence type="ECO:0000313" key="3">
    <source>
        <dbReference type="EMBL" id="PTL60244.1"/>
    </source>
</evidence>
<accession>A0A2T4UM09</accession>
<comment type="caution">
    <text evidence="3">The sequence shown here is derived from an EMBL/GenBank/DDBJ whole genome shotgun (WGS) entry which is preliminary data.</text>
</comment>
<sequence length="342" mass="36988">MTPSTPEFVFAASHEQFTPSQLLQQAIAADAAGFDGIGCSDHFAPWWPEGESGQAWAWLGAAGQATSSRRLGTGVTALVHRYHPAVVAQTFMTLEDLFPGRVFLGVGSGEALNEIPCGADWPSPAEQIERMDQALDVIRRLWAGERVTADHGWFAVRDAKLYSRADRRPDLYVSAFGPQAAEVSGRHGDGLWTLGDPDRVPEILAAHRESAQRHGRDPGKLILQGLIAYARDETALLDGSRGWRGPQPPEVYRDAVGTPEEIQAVAAPQIGDDDLREKLILSTDPTVHVERVLQLVELGADIVCLQNVAGADPLGTIELYGDEVLPAVRRAIAQGEVGQLSR</sequence>
<reference evidence="3 4" key="1">
    <citation type="submission" date="2018-03" db="EMBL/GenBank/DDBJ databases">
        <title>Aquarubrobacter algicola gen. nov., sp. nov., a novel actinobacterium isolated from shallow eutrophic lake during the end of cyanobacterial harmful algal blooms.</title>
        <authorList>
            <person name="Chun S.J."/>
        </authorList>
    </citation>
    <scope>NUCLEOTIDE SEQUENCE [LARGE SCALE GENOMIC DNA]</scope>
    <source>
        <strain evidence="3 4">Seoho-28</strain>
    </source>
</reference>
<dbReference type="OrthoDB" id="180193at2"/>
<dbReference type="SUPFAM" id="SSF51679">
    <property type="entry name" value="Bacterial luciferase-like"/>
    <property type="match status" value="1"/>
</dbReference>
<dbReference type="InterPro" id="IPR036661">
    <property type="entry name" value="Luciferase-like_sf"/>
</dbReference>
<dbReference type="InterPro" id="IPR011251">
    <property type="entry name" value="Luciferase-like_dom"/>
</dbReference>
<evidence type="ECO:0000259" key="2">
    <source>
        <dbReference type="Pfam" id="PF00296"/>
    </source>
</evidence>
<dbReference type="AlphaFoldDB" id="A0A2T4UM09"/>
<evidence type="ECO:0000256" key="1">
    <source>
        <dbReference type="ARBA" id="ARBA00023002"/>
    </source>
</evidence>
<dbReference type="RefSeq" id="WP_107568889.1">
    <property type="nucleotide sequence ID" value="NZ_PYYB01000001.1"/>
</dbReference>
<proteinExistence type="predicted"/>
<dbReference type="PANTHER" id="PTHR43244:SF1">
    <property type="entry name" value="5,10-METHYLENETETRAHYDROMETHANOPTERIN REDUCTASE"/>
    <property type="match status" value="1"/>
</dbReference>
<organism evidence="3 4">
    <name type="scientific">Paraconexibacter algicola</name>
    <dbReference type="NCBI Taxonomy" id="2133960"/>
    <lineage>
        <taxon>Bacteria</taxon>
        <taxon>Bacillati</taxon>
        <taxon>Actinomycetota</taxon>
        <taxon>Thermoleophilia</taxon>
        <taxon>Solirubrobacterales</taxon>
        <taxon>Paraconexibacteraceae</taxon>
        <taxon>Paraconexibacter</taxon>
    </lineage>
</organism>
<evidence type="ECO:0000313" key="4">
    <source>
        <dbReference type="Proteomes" id="UP000240739"/>
    </source>
</evidence>
<gene>
    <name evidence="3" type="ORF">C7Y72_11645</name>
</gene>
<keyword evidence="4" id="KW-1185">Reference proteome</keyword>
<dbReference type="Pfam" id="PF00296">
    <property type="entry name" value="Bac_luciferase"/>
    <property type="match status" value="1"/>
</dbReference>
<feature type="domain" description="Luciferase-like" evidence="2">
    <location>
        <begin position="14"/>
        <end position="301"/>
    </location>
</feature>
<dbReference type="EMBL" id="PYYB01000001">
    <property type="protein sequence ID" value="PTL60244.1"/>
    <property type="molecule type" value="Genomic_DNA"/>
</dbReference>
<keyword evidence="1" id="KW-0560">Oxidoreductase</keyword>
<dbReference type="PANTHER" id="PTHR43244">
    <property type="match status" value="1"/>
</dbReference>